<gene>
    <name evidence="9" type="ORF">CXY01_30380</name>
</gene>
<dbReference type="GO" id="GO:0008234">
    <property type="term" value="F:cysteine-type peptidase activity"/>
    <property type="evidence" value="ECO:0007669"/>
    <property type="project" value="UniProtKB-KW"/>
</dbReference>
<evidence type="ECO:0000256" key="7">
    <source>
        <dbReference type="SAM" id="SignalP"/>
    </source>
</evidence>
<evidence type="ECO:0000256" key="6">
    <source>
        <dbReference type="SAM" id="MobiDB-lite"/>
    </source>
</evidence>
<dbReference type="GO" id="GO:0006508">
    <property type="term" value="P:proteolysis"/>
    <property type="evidence" value="ECO:0007669"/>
    <property type="project" value="UniProtKB-KW"/>
</dbReference>
<evidence type="ECO:0000259" key="8">
    <source>
        <dbReference type="PROSITE" id="PS51935"/>
    </source>
</evidence>
<evidence type="ECO:0000256" key="5">
    <source>
        <dbReference type="SAM" id="Coils"/>
    </source>
</evidence>
<reference evidence="9 10" key="1">
    <citation type="submission" date="2019-07" db="EMBL/GenBank/DDBJ databases">
        <title>Whole genome shotgun sequence of Cellulomonas xylanilytica NBRC 101102.</title>
        <authorList>
            <person name="Hosoyama A."/>
            <person name="Uohara A."/>
            <person name="Ohji S."/>
            <person name="Ichikawa N."/>
        </authorList>
    </citation>
    <scope>NUCLEOTIDE SEQUENCE [LARGE SCALE GENOMIC DNA]</scope>
    <source>
        <strain evidence="9 10">NBRC 101102</strain>
    </source>
</reference>
<proteinExistence type="inferred from homology"/>
<comment type="similarity">
    <text evidence="1">Belongs to the peptidase C40 family.</text>
</comment>
<dbReference type="PROSITE" id="PS51935">
    <property type="entry name" value="NLPC_P60"/>
    <property type="match status" value="1"/>
</dbReference>
<protein>
    <recommendedName>
        <fullName evidence="8">NlpC/P60 domain-containing protein</fullName>
    </recommendedName>
</protein>
<dbReference type="SUPFAM" id="SSF54001">
    <property type="entry name" value="Cysteine proteinases"/>
    <property type="match status" value="1"/>
</dbReference>
<dbReference type="AlphaFoldDB" id="A0A510V6M1"/>
<dbReference type="Gene3D" id="3.90.1720.10">
    <property type="entry name" value="endopeptidase domain like (from Nostoc punctiforme)"/>
    <property type="match status" value="1"/>
</dbReference>
<dbReference type="Proteomes" id="UP000321118">
    <property type="component" value="Unassembled WGS sequence"/>
</dbReference>
<feature type="domain" description="NlpC/P60" evidence="8">
    <location>
        <begin position="346"/>
        <end position="467"/>
    </location>
</feature>
<feature type="signal peptide" evidence="7">
    <location>
        <begin position="1"/>
        <end position="27"/>
    </location>
</feature>
<sequence length="467" mass="47618">MRRASRGLVAGALVATMLAAGASSAVAEPTPPSAQDVQRAQGAVRSAERSVASMEVRLAQLSAQTDAAELQVQQAGEAYNRAVVDADAAQQASADAVARSKDASATAEDARRQLVAIAREVARSGGSTDLLQALLSSDGFQDVARRSTALDRISGKADEAVQEFRATQLVATTLAERAAEAADAAKAAKDATAEALAAAEQAQTDAVAAQTAAATERDGLITALAAARQTSTEVERARQDFVDQQRREREEAAARAAAMRPPAAPPTTTTPPASGGGTTAPPASGGGTTAPPASGGGTTAPPVTTNPPPVVSNPQPPVAPPVTTPPPAPAPTGGYGLGTGRSSGSAEGGAAALAWAQTKIGLPYVWGGVGPNGYDCSGLSMSAWRTAGVNLARTTRDQYKQVLKISYSELRPGDLVFWSTNPNNPDSIYHVAIWAGNGQIMEASKPGDPLRTIAMRWGNTMPFAGRP</sequence>
<dbReference type="PANTHER" id="PTHR47359">
    <property type="entry name" value="PEPTIDOGLYCAN DL-ENDOPEPTIDASE CWLO"/>
    <property type="match status" value="1"/>
</dbReference>
<keyword evidence="7" id="KW-0732">Signal</keyword>
<keyword evidence="3" id="KW-0378">Hydrolase</keyword>
<dbReference type="PANTHER" id="PTHR47359:SF3">
    <property type="entry name" value="NLP_P60 DOMAIN-CONTAINING PROTEIN-RELATED"/>
    <property type="match status" value="1"/>
</dbReference>
<dbReference type="InterPro" id="IPR038765">
    <property type="entry name" value="Papain-like_cys_pep_sf"/>
</dbReference>
<name>A0A510V6M1_9CELL</name>
<evidence type="ECO:0000256" key="3">
    <source>
        <dbReference type="ARBA" id="ARBA00022801"/>
    </source>
</evidence>
<dbReference type="InterPro" id="IPR000064">
    <property type="entry name" value="NLP_P60_dom"/>
</dbReference>
<evidence type="ECO:0000256" key="4">
    <source>
        <dbReference type="ARBA" id="ARBA00022807"/>
    </source>
</evidence>
<keyword evidence="2" id="KW-0645">Protease</keyword>
<accession>A0A510V6M1</accession>
<dbReference type="EMBL" id="BJUB01000009">
    <property type="protein sequence ID" value="GEK22518.1"/>
    <property type="molecule type" value="Genomic_DNA"/>
</dbReference>
<feature type="compositionally biased region" description="Pro residues" evidence="6">
    <location>
        <begin position="304"/>
        <end position="330"/>
    </location>
</feature>
<dbReference type="OrthoDB" id="5177647at2"/>
<evidence type="ECO:0000313" key="10">
    <source>
        <dbReference type="Proteomes" id="UP000321118"/>
    </source>
</evidence>
<evidence type="ECO:0000313" key="9">
    <source>
        <dbReference type="EMBL" id="GEK22518.1"/>
    </source>
</evidence>
<organism evidence="9 10">
    <name type="scientific">Cellulomonas xylanilytica</name>
    <dbReference type="NCBI Taxonomy" id="233583"/>
    <lineage>
        <taxon>Bacteria</taxon>
        <taxon>Bacillati</taxon>
        <taxon>Actinomycetota</taxon>
        <taxon>Actinomycetes</taxon>
        <taxon>Micrococcales</taxon>
        <taxon>Cellulomonadaceae</taxon>
        <taxon>Cellulomonas</taxon>
    </lineage>
</organism>
<feature type="chain" id="PRO_5021957142" description="NlpC/P60 domain-containing protein" evidence="7">
    <location>
        <begin position="28"/>
        <end position="467"/>
    </location>
</feature>
<feature type="compositionally biased region" description="Basic and acidic residues" evidence="6">
    <location>
        <begin position="233"/>
        <end position="253"/>
    </location>
</feature>
<feature type="coiled-coil region" evidence="5">
    <location>
        <begin position="44"/>
        <end position="78"/>
    </location>
</feature>
<evidence type="ECO:0000256" key="1">
    <source>
        <dbReference type="ARBA" id="ARBA00007074"/>
    </source>
</evidence>
<keyword evidence="5" id="KW-0175">Coiled coil</keyword>
<dbReference type="InterPro" id="IPR051794">
    <property type="entry name" value="PG_Endopeptidase_C40"/>
</dbReference>
<evidence type="ECO:0000256" key="2">
    <source>
        <dbReference type="ARBA" id="ARBA00022670"/>
    </source>
</evidence>
<feature type="compositionally biased region" description="Gly residues" evidence="6">
    <location>
        <begin position="274"/>
        <end position="298"/>
    </location>
</feature>
<dbReference type="Pfam" id="PF00877">
    <property type="entry name" value="NLPC_P60"/>
    <property type="match status" value="1"/>
</dbReference>
<comment type="caution">
    <text evidence="9">The sequence shown here is derived from an EMBL/GenBank/DDBJ whole genome shotgun (WGS) entry which is preliminary data.</text>
</comment>
<keyword evidence="4" id="KW-0788">Thiol protease</keyword>
<feature type="region of interest" description="Disordered" evidence="6">
    <location>
        <begin position="229"/>
        <end position="346"/>
    </location>
</feature>
<keyword evidence="10" id="KW-1185">Reference proteome</keyword>